<feature type="compositionally biased region" description="Polar residues" evidence="1">
    <location>
        <begin position="190"/>
        <end position="203"/>
    </location>
</feature>
<sequence>MTQILLHFTTSTQSDDAFPTPLCIPGKTPLRVQTPSCPLGSSDEGSSGTFERGVPRWKDGRRDGVRGRPPAPSSARGGPGATAASLRGGTFRGRGHLDGQRPSQDQQSRCSCQVPRVGRRGPGAHSHGSAQRTGEETSAPRQPRFRHPAPVPPAGKLQEEAQQNGNPPFCHRVHKAAAISPRSSPGVPRSNAQSATRQWTVDSDGQLGRSHGQLVTRISGILPADKSQSGGRPHRLFLVFLVFQMLLKKRKCC</sequence>
<comment type="caution">
    <text evidence="2">The sequence shown here is derived from an EMBL/GenBank/DDBJ whole genome shotgun (WGS) entry which is preliminary data.</text>
</comment>
<dbReference type="AlphaFoldDB" id="A0A8X6MB02"/>
<dbReference type="Proteomes" id="UP000886998">
    <property type="component" value="Unassembled WGS sequence"/>
</dbReference>
<gene>
    <name evidence="2" type="ORF">TNIN_144461</name>
</gene>
<evidence type="ECO:0000256" key="1">
    <source>
        <dbReference type="SAM" id="MobiDB-lite"/>
    </source>
</evidence>
<organism evidence="2 3">
    <name type="scientific">Trichonephila inaurata madagascariensis</name>
    <dbReference type="NCBI Taxonomy" id="2747483"/>
    <lineage>
        <taxon>Eukaryota</taxon>
        <taxon>Metazoa</taxon>
        <taxon>Ecdysozoa</taxon>
        <taxon>Arthropoda</taxon>
        <taxon>Chelicerata</taxon>
        <taxon>Arachnida</taxon>
        <taxon>Araneae</taxon>
        <taxon>Araneomorphae</taxon>
        <taxon>Entelegynae</taxon>
        <taxon>Araneoidea</taxon>
        <taxon>Nephilidae</taxon>
        <taxon>Trichonephila</taxon>
        <taxon>Trichonephila inaurata</taxon>
    </lineage>
</organism>
<reference evidence="2" key="1">
    <citation type="submission" date="2020-08" db="EMBL/GenBank/DDBJ databases">
        <title>Multicomponent nature underlies the extraordinary mechanical properties of spider dragline silk.</title>
        <authorList>
            <person name="Kono N."/>
            <person name="Nakamura H."/>
            <person name="Mori M."/>
            <person name="Yoshida Y."/>
            <person name="Ohtoshi R."/>
            <person name="Malay A.D."/>
            <person name="Moran D.A.P."/>
            <person name="Tomita M."/>
            <person name="Numata K."/>
            <person name="Arakawa K."/>
        </authorList>
    </citation>
    <scope>NUCLEOTIDE SEQUENCE</scope>
</reference>
<protein>
    <submittedName>
        <fullName evidence="2">Uncharacterized protein</fullName>
    </submittedName>
</protein>
<name>A0A8X6MB02_9ARAC</name>
<feature type="compositionally biased region" description="Low complexity" evidence="1">
    <location>
        <begin position="73"/>
        <end position="85"/>
    </location>
</feature>
<feature type="compositionally biased region" description="Basic and acidic residues" evidence="1">
    <location>
        <begin position="53"/>
        <end position="66"/>
    </location>
</feature>
<accession>A0A8X6MB02</accession>
<feature type="compositionally biased region" description="Polar residues" evidence="1">
    <location>
        <begin position="101"/>
        <end position="111"/>
    </location>
</feature>
<dbReference type="EMBL" id="BMAV01025332">
    <property type="protein sequence ID" value="GFS40620.1"/>
    <property type="molecule type" value="Genomic_DNA"/>
</dbReference>
<evidence type="ECO:0000313" key="3">
    <source>
        <dbReference type="Proteomes" id="UP000886998"/>
    </source>
</evidence>
<proteinExistence type="predicted"/>
<dbReference type="OrthoDB" id="10504256at2759"/>
<keyword evidence="3" id="KW-1185">Reference proteome</keyword>
<feature type="region of interest" description="Disordered" evidence="1">
    <location>
        <begin position="29"/>
        <end position="208"/>
    </location>
</feature>
<evidence type="ECO:0000313" key="2">
    <source>
        <dbReference type="EMBL" id="GFS40620.1"/>
    </source>
</evidence>